<reference evidence="1" key="1">
    <citation type="journal article" date="2014" name="Front. Microbiol.">
        <title>High frequency of phylogenetically diverse reductive dehalogenase-homologous genes in deep subseafloor sedimentary metagenomes.</title>
        <authorList>
            <person name="Kawai M."/>
            <person name="Futagami T."/>
            <person name="Toyoda A."/>
            <person name="Takaki Y."/>
            <person name="Nishi S."/>
            <person name="Hori S."/>
            <person name="Arai W."/>
            <person name="Tsubouchi T."/>
            <person name="Morono Y."/>
            <person name="Uchiyama I."/>
            <person name="Ito T."/>
            <person name="Fujiyama A."/>
            <person name="Inagaki F."/>
            <person name="Takami H."/>
        </authorList>
    </citation>
    <scope>NUCLEOTIDE SEQUENCE</scope>
    <source>
        <strain evidence="1">Expedition CK06-06</strain>
    </source>
</reference>
<evidence type="ECO:0000313" key="1">
    <source>
        <dbReference type="EMBL" id="GAJ08381.1"/>
    </source>
</evidence>
<organism evidence="1">
    <name type="scientific">marine sediment metagenome</name>
    <dbReference type="NCBI Taxonomy" id="412755"/>
    <lineage>
        <taxon>unclassified sequences</taxon>
        <taxon>metagenomes</taxon>
        <taxon>ecological metagenomes</taxon>
    </lineage>
</organism>
<dbReference type="EMBL" id="BARW01034625">
    <property type="protein sequence ID" value="GAJ08381.1"/>
    <property type="molecule type" value="Genomic_DNA"/>
</dbReference>
<comment type="caution">
    <text evidence="1">The sequence shown here is derived from an EMBL/GenBank/DDBJ whole genome shotgun (WGS) entry which is preliminary data.</text>
</comment>
<feature type="non-terminal residue" evidence="1">
    <location>
        <position position="1"/>
    </location>
</feature>
<dbReference type="AlphaFoldDB" id="X1V7B2"/>
<gene>
    <name evidence="1" type="ORF">S12H4_54213</name>
</gene>
<sequence>SDADEESIDGPEDDLFFWDDDFYYIKLETDFFYFAQVEEGSPELDLTDYSYSENELQVTIAFSDLGSLSSIDINVITTDSDNNTYDHLDDYFTINTTVLGSTETREDSAGDSGDGGADFDIVKVTAVVTTLY</sequence>
<accession>X1V7B2</accession>
<proteinExistence type="predicted"/>
<protein>
    <submittedName>
        <fullName evidence="1">Uncharacterized protein</fullName>
    </submittedName>
</protein>
<name>X1V7B2_9ZZZZ</name>